<dbReference type="SUPFAM" id="SSF52540">
    <property type="entry name" value="P-loop containing nucleoside triphosphate hydrolases"/>
    <property type="match status" value="1"/>
</dbReference>
<dbReference type="AlphaFoldDB" id="A0A1E7DJY0"/>
<evidence type="ECO:0000313" key="4">
    <source>
        <dbReference type="EMBL" id="OES43354.1"/>
    </source>
</evidence>
<feature type="domain" description="Endonuclease GajA/Old nuclease/RecF-like AAA" evidence="2">
    <location>
        <begin position="1"/>
        <end position="90"/>
    </location>
</feature>
<accession>A0A1E7DJY0</accession>
<evidence type="ECO:0000259" key="2">
    <source>
        <dbReference type="Pfam" id="PF13175"/>
    </source>
</evidence>
<proteinExistence type="predicted"/>
<protein>
    <recommendedName>
        <fullName evidence="6">ATP-dependent endonuclease</fullName>
    </recommendedName>
</protein>
<dbReference type="InterPro" id="IPR034139">
    <property type="entry name" value="TOPRIM_OLD"/>
</dbReference>
<feature type="coiled-coil region" evidence="1">
    <location>
        <begin position="138"/>
        <end position="180"/>
    </location>
</feature>
<feature type="domain" description="Endonuclease GajA/Old nuclease/RecF-like AAA" evidence="2">
    <location>
        <begin position="143"/>
        <end position="327"/>
    </location>
</feature>
<dbReference type="InterPro" id="IPR051396">
    <property type="entry name" value="Bact_Antivir_Def_Nuclease"/>
</dbReference>
<dbReference type="Proteomes" id="UP000095658">
    <property type="component" value="Unassembled WGS sequence"/>
</dbReference>
<evidence type="ECO:0000313" key="5">
    <source>
        <dbReference type="Proteomes" id="UP000095658"/>
    </source>
</evidence>
<dbReference type="EMBL" id="MAMP01000026">
    <property type="protein sequence ID" value="OES43354.1"/>
    <property type="molecule type" value="Genomic_DNA"/>
</dbReference>
<name>A0A1E7DJY0_9BACI</name>
<reference evidence="4 5" key="1">
    <citation type="submission" date="2016-06" db="EMBL/GenBank/DDBJ databases">
        <title>Domibacillus iocasae genome sequencing.</title>
        <authorList>
            <person name="Verma A."/>
            <person name="Pal Y."/>
            <person name="Ojha A.K."/>
            <person name="Krishnamurthi S."/>
        </authorList>
    </citation>
    <scope>NUCLEOTIDE SEQUENCE [LARGE SCALE GENOMIC DNA]</scope>
    <source>
        <strain evidence="4 5">DSM 29979</strain>
    </source>
</reference>
<keyword evidence="1" id="KW-0175">Coiled coil</keyword>
<dbReference type="RefSeq" id="WP_069939970.1">
    <property type="nucleotide sequence ID" value="NZ_MAMP01000026.1"/>
</dbReference>
<dbReference type="Pfam" id="PF13175">
    <property type="entry name" value="AAA_15"/>
    <property type="match status" value="2"/>
</dbReference>
<organism evidence="4 5">
    <name type="scientific">Domibacillus iocasae</name>
    <dbReference type="NCBI Taxonomy" id="1714016"/>
    <lineage>
        <taxon>Bacteria</taxon>
        <taxon>Bacillati</taxon>
        <taxon>Bacillota</taxon>
        <taxon>Bacilli</taxon>
        <taxon>Bacillales</taxon>
        <taxon>Bacillaceae</taxon>
        <taxon>Domibacillus</taxon>
    </lineage>
</organism>
<dbReference type="InterPro" id="IPR027417">
    <property type="entry name" value="P-loop_NTPase"/>
</dbReference>
<gene>
    <name evidence="4" type="ORF">BA724_13975</name>
</gene>
<dbReference type="STRING" id="1714016.BA724_13975"/>
<dbReference type="CDD" id="cd01026">
    <property type="entry name" value="TOPRIM_OLD"/>
    <property type="match status" value="1"/>
</dbReference>
<dbReference type="Gene3D" id="3.40.50.300">
    <property type="entry name" value="P-loop containing nucleotide triphosphate hydrolases"/>
    <property type="match status" value="1"/>
</dbReference>
<dbReference type="InterPro" id="IPR041685">
    <property type="entry name" value="AAA_GajA/Old/RecF-like"/>
</dbReference>
<comment type="caution">
    <text evidence="4">The sequence shown here is derived from an EMBL/GenBank/DDBJ whole genome shotgun (WGS) entry which is preliminary data.</text>
</comment>
<sequence>MKLNYIELKNYRNFINTKLHFDEKTLVIGANDIGKTNILCALRLLLDKSLSENDLQPQDEDFCIYSGAGVNEFSITMHFVEAVEECILSSFKELISDNNDVYVRYVATRSKIGGTKDYKLYVGASLEEMQLVSSRFYLRALNMRYVSATRQIDQYLKNQKNKLIEYLQDARTEEEELSDNQRFEELSGQIKVIEDELNKLSFIGKAGGTLNTQLRNLSEHHQEQTLKLGVDLPSNDDLFRKVNLLSSIGENTIQLGGEGRKNQAFIALWSALNQISVQDGQPNEVSIFCIEEPESHLHPHQQRKLAEYLINILPTQVILTSHSPYIASEFHPNSIMRLHTKQGCPATVCNQNGVSEELGKQIRDMEYRLDPLIAEVYFSDCVLLVEGTSEIVFYKNLAHQLGVDLDKLNISVLSVEGVGFTRYIDLLNALGIPWVMRTDNDYQKYNRPKQELKEAYYLTGIRRLNKIYSTKCSDKVPVGEQLVNLTDLISENEQKLTENPTACGTRRQEMYTIFYQPLSNYGLFLAKQGLEEDIYHSNANVKQAINQYFVPNQDNDEILIIEDKVEEMKSKKSTFMYHFLESNKECLNSLKDDPLAAPLYACQIVVQQMRVGNQNGV</sequence>
<dbReference type="PANTHER" id="PTHR43581">
    <property type="entry name" value="ATP/GTP PHOSPHATASE"/>
    <property type="match status" value="1"/>
</dbReference>
<evidence type="ECO:0008006" key="6">
    <source>
        <dbReference type="Google" id="ProtNLM"/>
    </source>
</evidence>
<dbReference type="PANTHER" id="PTHR43581:SF4">
    <property type="entry name" value="ATP_GTP PHOSPHATASE"/>
    <property type="match status" value="1"/>
</dbReference>
<keyword evidence="5" id="KW-1185">Reference proteome</keyword>
<feature type="domain" description="OLD protein-like TOPRIM" evidence="3">
    <location>
        <begin position="378"/>
        <end position="441"/>
    </location>
</feature>
<dbReference type="OrthoDB" id="308933at2"/>
<dbReference type="Pfam" id="PF20469">
    <property type="entry name" value="OLD-like_TOPRIM"/>
    <property type="match status" value="1"/>
</dbReference>
<evidence type="ECO:0000259" key="3">
    <source>
        <dbReference type="Pfam" id="PF20469"/>
    </source>
</evidence>
<evidence type="ECO:0000256" key="1">
    <source>
        <dbReference type="SAM" id="Coils"/>
    </source>
</evidence>